<evidence type="ECO:0000313" key="1">
    <source>
        <dbReference type="EMBL" id="MDI1488704.1"/>
    </source>
</evidence>
<dbReference type="AlphaFoldDB" id="A0AA43QNP4"/>
<comment type="caution">
    <text evidence="1">The sequence shown here is derived from an EMBL/GenBank/DDBJ whole genome shotgun (WGS) entry which is preliminary data.</text>
</comment>
<reference evidence="1" key="1">
    <citation type="journal article" date="2023" name="Genome Biol. Evol.">
        <title>First Whole Genome Sequence and Flow Cytometry Genome Size Data for the Lichen-Forming Fungus Ramalina farinacea (Ascomycota).</title>
        <authorList>
            <person name="Llewellyn T."/>
            <person name="Mian S."/>
            <person name="Hill R."/>
            <person name="Leitch I.J."/>
            <person name="Gaya E."/>
        </authorList>
    </citation>
    <scope>NUCLEOTIDE SEQUENCE</scope>
    <source>
        <strain evidence="1">LIQ254RAFAR</strain>
    </source>
</reference>
<proteinExistence type="predicted"/>
<name>A0AA43QNP4_9LECA</name>
<dbReference type="EMBL" id="JAPUFD010000008">
    <property type="protein sequence ID" value="MDI1488704.1"/>
    <property type="molecule type" value="Genomic_DNA"/>
</dbReference>
<protein>
    <submittedName>
        <fullName evidence="1">Uncharacterized protein</fullName>
    </submittedName>
</protein>
<keyword evidence="2" id="KW-1185">Reference proteome</keyword>
<sequence>MPGQHSLSDVLDYMYPRAGKFTFYFEDMGGLFLVSITYEHEHKTFVFFQERLEETFPDIGIPSLFRRLACQDFTNWHQDMNWHKWCFKFISWLRAGHLHPLSCVDDVAKKQVKEYLYLHDVVLRLKLPTVQNHIVDVIKARKTCHEGWFDAELVRSVYKRTMPGDGLRRFLVDSFVYKSYRQIKCDATAKAYWSTHRRNVLTENMNEGNTEFVMDQADAAAAERILDPYTRSACHYHNHASDTKCHLSLKRKREDSMDDFIVPSRRRL</sequence>
<evidence type="ECO:0000313" key="2">
    <source>
        <dbReference type="Proteomes" id="UP001161017"/>
    </source>
</evidence>
<gene>
    <name evidence="1" type="ORF">OHK93_007980</name>
</gene>
<organism evidence="1 2">
    <name type="scientific">Ramalina farinacea</name>
    <dbReference type="NCBI Taxonomy" id="258253"/>
    <lineage>
        <taxon>Eukaryota</taxon>
        <taxon>Fungi</taxon>
        <taxon>Dikarya</taxon>
        <taxon>Ascomycota</taxon>
        <taxon>Pezizomycotina</taxon>
        <taxon>Lecanoromycetes</taxon>
        <taxon>OSLEUM clade</taxon>
        <taxon>Lecanoromycetidae</taxon>
        <taxon>Lecanorales</taxon>
        <taxon>Lecanorineae</taxon>
        <taxon>Ramalinaceae</taxon>
        <taxon>Ramalina</taxon>
    </lineage>
</organism>
<dbReference type="Proteomes" id="UP001161017">
    <property type="component" value="Unassembled WGS sequence"/>
</dbReference>
<accession>A0AA43QNP4</accession>